<evidence type="ECO:0000313" key="7">
    <source>
        <dbReference type="EMBL" id="CAI5455942.1"/>
    </source>
</evidence>
<sequence>MAAEYEIFQKLELTTMSSDSIILWPSDEYTDTRSHNPIFILFFTLIVCSGFIFNIFVIYRMIRLAFKDTDQFLNGTGIFLLCMASCDMSSIIFSYFQMSITYFPGYAEIQFLPFSCKTSEFLHRCFHTFSMYCWVYMSSLRYFAAFQPMFYTTSWQAPWTLLGSTAVCSTVLNLYLFTTVTGTEGKYGCVMQLETTSKLYNTLDIIASTFIPSITILALDLQVFLCRSRRKTSDAYLQVVFPFEEDPEKMQKRLATMRRFMAVTAISIAFCIPDALFRVLRPFFGNGDNLILFYTCKALYLAKFSFNAFYLSIFVFDRNPNASRKNLRLFHEKGAVHCRVEVPRRSPC</sequence>
<keyword evidence="8" id="KW-1185">Reference proteome</keyword>
<evidence type="ECO:0000256" key="3">
    <source>
        <dbReference type="ARBA" id="ARBA00022989"/>
    </source>
</evidence>
<dbReference type="InterPro" id="IPR052665">
    <property type="entry name" value="Neuropeptide-GPCR"/>
</dbReference>
<evidence type="ECO:0000259" key="6">
    <source>
        <dbReference type="PROSITE" id="PS50262"/>
    </source>
</evidence>
<dbReference type="GO" id="GO:0016020">
    <property type="term" value="C:membrane"/>
    <property type="evidence" value="ECO:0007669"/>
    <property type="project" value="UniProtKB-SubCell"/>
</dbReference>
<accession>A0A9P1J456</accession>
<dbReference type="InterPro" id="IPR000276">
    <property type="entry name" value="GPCR_Rhodpsn"/>
</dbReference>
<dbReference type="Pfam" id="PF00001">
    <property type="entry name" value="7tm_1"/>
    <property type="match status" value="1"/>
</dbReference>
<feature type="transmembrane region" description="Helical" evidence="5">
    <location>
        <begin position="260"/>
        <end position="279"/>
    </location>
</feature>
<feature type="transmembrane region" description="Helical" evidence="5">
    <location>
        <begin position="158"/>
        <end position="177"/>
    </location>
</feature>
<proteinExistence type="predicted"/>
<feature type="domain" description="G-protein coupled receptors family 1 profile" evidence="6">
    <location>
        <begin position="50"/>
        <end position="311"/>
    </location>
</feature>
<feature type="transmembrane region" description="Helical" evidence="5">
    <location>
        <begin position="71"/>
        <end position="96"/>
    </location>
</feature>
<dbReference type="PANTHER" id="PTHR24224:SF37">
    <property type="entry name" value="G-PROTEIN COUPLED RECEPTORS FAMILY 1 PROFILE DOMAIN-CONTAINING PROTEIN"/>
    <property type="match status" value="1"/>
</dbReference>
<reference evidence="7" key="1">
    <citation type="submission" date="2022-11" db="EMBL/GenBank/DDBJ databases">
        <authorList>
            <person name="Kikuchi T."/>
        </authorList>
    </citation>
    <scope>NUCLEOTIDE SEQUENCE</scope>
    <source>
        <strain evidence="7">PS1010</strain>
    </source>
</reference>
<dbReference type="PANTHER" id="PTHR24224">
    <property type="entry name" value="CARDIOACCELERATORY PEPTIDE RECEPTOR-RELATED"/>
    <property type="match status" value="1"/>
</dbReference>
<protein>
    <recommendedName>
        <fullName evidence="6">G-protein coupled receptors family 1 profile domain-containing protein</fullName>
    </recommendedName>
</protein>
<feature type="transmembrane region" description="Helical" evidence="5">
    <location>
        <begin position="38"/>
        <end position="59"/>
    </location>
</feature>
<keyword evidence="3 5" id="KW-1133">Transmembrane helix</keyword>
<dbReference type="Gene3D" id="1.20.1070.10">
    <property type="entry name" value="Rhodopsin 7-helix transmembrane proteins"/>
    <property type="match status" value="1"/>
</dbReference>
<feature type="transmembrane region" description="Helical" evidence="5">
    <location>
        <begin position="291"/>
        <end position="316"/>
    </location>
</feature>
<keyword evidence="2 5" id="KW-0812">Transmembrane</keyword>
<gene>
    <name evidence="7" type="ORF">CAMP_LOCUS18579</name>
</gene>
<comment type="subcellular location">
    <subcellularLocation>
        <location evidence="1">Membrane</location>
    </subcellularLocation>
</comment>
<evidence type="ECO:0000313" key="8">
    <source>
        <dbReference type="Proteomes" id="UP001152747"/>
    </source>
</evidence>
<evidence type="ECO:0000256" key="5">
    <source>
        <dbReference type="SAM" id="Phobius"/>
    </source>
</evidence>
<keyword evidence="4 5" id="KW-0472">Membrane</keyword>
<dbReference type="EMBL" id="CANHGI010000006">
    <property type="protein sequence ID" value="CAI5455942.1"/>
    <property type="molecule type" value="Genomic_DNA"/>
</dbReference>
<comment type="caution">
    <text evidence="7">The sequence shown here is derived from an EMBL/GenBank/DDBJ whole genome shotgun (WGS) entry which is preliminary data.</text>
</comment>
<dbReference type="AlphaFoldDB" id="A0A9P1J456"/>
<dbReference type="Proteomes" id="UP001152747">
    <property type="component" value="Unassembled WGS sequence"/>
</dbReference>
<dbReference type="SUPFAM" id="SSF81321">
    <property type="entry name" value="Family A G protein-coupled receptor-like"/>
    <property type="match status" value="1"/>
</dbReference>
<evidence type="ECO:0000256" key="1">
    <source>
        <dbReference type="ARBA" id="ARBA00004370"/>
    </source>
</evidence>
<evidence type="ECO:0000256" key="4">
    <source>
        <dbReference type="ARBA" id="ARBA00023136"/>
    </source>
</evidence>
<dbReference type="InterPro" id="IPR017452">
    <property type="entry name" value="GPCR_Rhodpsn_7TM"/>
</dbReference>
<dbReference type="OrthoDB" id="5834857at2759"/>
<dbReference type="GO" id="GO:0004930">
    <property type="term" value="F:G protein-coupled receptor activity"/>
    <property type="evidence" value="ECO:0007669"/>
    <property type="project" value="InterPro"/>
</dbReference>
<dbReference type="PROSITE" id="PS50262">
    <property type="entry name" value="G_PROTEIN_RECEP_F1_2"/>
    <property type="match status" value="1"/>
</dbReference>
<evidence type="ECO:0000256" key="2">
    <source>
        <dbReference type="ARBA" id="ARBA00022692"/>
    </source>
</evidence>
<organism evidence="7 8">
    <name type="scientific">Caenorhabditis angaria</name>
    <dbReference type="NCBI Taxonomy" id="860376"/>
    <lineage>
        <taxon>Eukaryota</taxon>
        <taxon>Metazoa</taxon>
        <taxon>Ecdysozoa</taxon>
        <taxon>Nematoda</taxon>
        <taxon>Chromadorea</taxon>
        <taxon>Rhabditida</taxon>
        <taxon>Rhabditina</taxon>
        <taxon>Rhabditomorpha</taxon>
        <taxon>Rhabditoidea</taxon>
        <taxon>Rhabditidae</taxon>
        <taxon>Peloderinae</taxon>
        <taxon>Caenorhabditis</taxon>
    </lineage>
</organism>
<name>A0A9P1J456_9PELO</name>